<accession>A0A0S2DIT6</accession>
<evidence type="ECO:0000313" key="2">
    <source>
        <dbReference type="EMBL" id="ALN58566.1"/>
    </source>
</evidence>
<dbReference type="Proteomes" id="UP000061569">
    <property type="component" value="Chromosome"/>
</dbReference>
<dbReference type="PATRIC" id="fig|69.6.peg.3174"/>
<feature type="compositionally biased region" description="Basic and acidic residues" evidence="1">
    <location>
        <begin position="78"/>
        <end position="87"/>
    </location>
</feature>
<feature type="region of interest" description="Disordered" evidence="1">
    <location>
        <begin position="78"/>
        <end position="99"/>
    </location>
</feature>
<dbReference type="KEGG" id="lez:GLE_3220"/>
<organism evidence="2 3">
    <name type="scientific">Lysobacter enzymogenes</name>
    <dbReference type="NCBI Taxonomy" id="69"/>
    <lineage>
        <taxon>Bacteria</taxon>
        <taxon>Pseudomonadati</taxon>
        <taxon>Pseudomonadota</taxon>
        <taxon>Gammaproteobacteria</taxon>
        <taxon>Lysobacterales</taxon>
        <taxon>Lysobacteraceae</taxon>
        <taxon>Lysobacter</taxon>
    </lineage>
</organism>
<name>A0A0S2DIT6_LYSEN</name>
<dbReference type="STRING" id="69.GLE_3220"/>
<dbReference type="EMBL" id="CP013140">
    <property type="protein sequence ID" value="ALN58566.1"/>
    <property type="molecule type" value="Genomic_DNA"/>
</dbReference>
<proteinExistence type="predicted"/>
<protein>
    <submittedName>
        <fullName evidence="2">Uncharacterized protein</fullName>
    </submittedName>
</protein>
<gene>
    <name evidence="2" type="ORF">GLE_3220</name>
</gene>
<evidence type="ECO:0000256" key="1">
    <source>
        <dbReference type="SAM" id="MobiDB-lite"/>
    </source>
</evidence>
<evidence type="ECO:0000313" key="3">
    <source>
        <dbReference type="Proteomes" id="UP000061569"/>
    </source>
</evidence>
<reference evidence="2 3" key="1">
    <citation type="submission" date="2015-11" db="EMBL/GenBank/DDBJ databases">
        <title>Genome sequences of Lysobacter enzymogenes strain C3 and Lysobacter antibioticus ATCC 29479.</title>
        <authorList>
            <person name="Kobayashi D.Y."/>
        </authorList>
    </citation>
    <scope>NUCLEOTIDE SEQUENCE [LARGE SCALE GENOMIC DNA]</scope>
    <source>
        <strain evidence="2 3">C3</strain>
    </source>
</reference>
<sequence>MISASEFPASGGAPQGFGYEVSRSLSFVHRAFARFLSPSRTRQPATIVIPAKAGIHFVVASDSPLFVRSGRGERKIKIDSGFRRNDGARGPAEDDSFPA</sequence>
<dbReference type="AlphaFoldDB" id="A0A0S2DIT6"/>